<evidence type="ECO:0000256" key="1">
    <source>
        <dbReference type="ARBA" id="ARBA00004141"/>
    </source>
</evidence>
<dbReference type="EMBL" id="OV651818">
    <property type="protein sequence ID" value="CAH1111824.1"/>
    <property type="molecule type" value="Genomic_DNA"/>
</dbReference>
<feature type="transmembrane region" description="Helical" evidence="5">
    <location>
        <begin position="129"/>
        <end position="148"/>
    </location>
</feature>
<keyword evidence="7" id="KW-1185">Reference proteome</keyword>
<evidence type="ECO:0000256" key="5">
    <source>
        <dbReference type="RuleBase" id="RU363107"/>
    </source>
</evidence>
<dbReference type="Pfam" id="PF03208">
    <property type="entry name" value="PRA1"/>
    <property type="match status" value="1"/>
</dbReference>
<keyword evidence="2 5" id="KW-0812">Transmembrane</keyword>
<evidence type="ECO:0000256" key="2">
    <source>
        <dbReference type="ARBA" id="ARBA00022692"/>
    </source>
</evidence>
<name>A0A9P0D4Q0_9CUCU</name>
<proteinExistence type="inferred from homology"/>
<feature type="transmembrane region" description="Helical" evidence="5">
    <location>
        <begin position="104"/>
        <end position="123"/>
    </location>
</feature>
<feature type="transmembrane region" description="Helical" evidence="5">
    <location>
        <begin position="47"/>
        <end position="65"/>
    </location>
</feature>
<evidence type="ECO:0000256" key="4">
    <source>
        <dbReference type="ARBA" id="ARBA00023136"/>
    </source>
</evidence>
<dbReference type="PANTHER" id="PTHR12859:SF0">
    <property type="entry name" value="PRA1 FAMILY PROTEIN"/>
    <property type="match status" value="1"/>
</dbReference>
<keyword evidence="3 5" id="KW-1133">Transmembrane helix</keyword>
<dbReference type="AlphaFoldDB" id="A0A9P0D4Q0"/>
<dbReference type="PANTHER" id="PTHR12859">
    <property type="entry name" value="PRA1 PROTEIN"/>
    <property type="match status" value="1"/>
</dbReference>
<dbReference type="InterPro" id="IPR004895">
    <property type="entry name" value="Prenylated_rab_accept_PRA1"/>
</dbReference>
<comment type="similarity">
    <text evidence="5">Belongs to the PRA1 family.</text>
</comment>
<dbReference type="GO" id="GO:0016020">
    <property type="term" value="C:membrane"/>
    <property type="evidence" value="ECO:0007669"/>
    <property type="project" value="UniProtKB-SubCell"/>
</dbReference>
<feature type="transmembrane region" description="Helical" evidence="5">
    <location>
        <begin position="71"/>
        <end position="92"/>
    </location>
</feature>
<evidence type="ECO:0000313" key="6">
    <source>
        <dbReference type="EMBL" id="CAH1111824.1"/>
    </source>
</evidence>
<reference evidence="6" key="1">
    <citation type="submission" date="2022-01" db="EMBL/GenBank/DDBJ databases">
        <authorList>
            <person name="King R."/>
        </authorList>
    </citation>
    <scope>NUCLEOTIDE SEQUENCE</scope>
</reference>
<comment type="subcellular location">
    <subcellularLocation>
        <location evidence="1 5">Membrane</location>
        <topology evidence="1 5">Multi-pass membrane protein</topology>
    </subcellularLocation>
</comment>
<accession>A0A9P0D4Q0</accession>
<sequence>MHKKQSTSDFEIAPLRPLGDFILEAARFQVPNVKDVERWGNRVTNNLLYYQTNYFLMSILIFIIVGVIHPIKMACGFVATAVIFMIFIYVTNEQASAARFKRKHPIVSLFIIFAGCYFIAYMLQSLMVFLLGILLPVAAIFLHASLRLRNLKNKIVNKVENLGLRTTPMGFFLEEMGLDGDLF</sequence>
<evidence type="ECO:0000313" key="7">
    <source>
        <dbReference type="Proteomes" id="UP001153636"/>
    </source>
</evidence>
<dbReference type="Proteomes" id="UP001153636">
    <property type="component" value="Chromosome 6"/>
</dbReference>
<keyword evidence="4 5" id="KW-0472">Membrane</keyword>
<dbReference type="OrthoDB" id="18213at2759"/>
<organism evidence="6 7">
    <name type="scientific">Psylliodes chrysocephalus</name>
    <dbReference type="NCBI Taxonomy" id="3402493"/>
    <lineage>
        <taxon>Eukaryota</taxon>
        <taxon>Metazoa</taxon>
        <taxon>Ecdysozoa</taxon>
        <taxon>Arthropoda</taxon>
        <taxon>Hexapoda</taxon>
        <taxon>Insecta</taxon>
        <taxon>Pterygota</taxon>
        <taxon>Neoptera</taxon>
        <taxon>Endopterygota</taxon>
        <taxon>Coleoptera</taxon>
        <taxon>Polyphaga</taxon>
        <taxon>Cucujiformia</taxon>
        <taxon>Chrysomeloidea</taxon>
        <taxon>Chrysomelidae</taxon>
        <taxon>Galerucinae</taxon>
        <taxon>Alticini</taxon>
        <taxon>Psylliodes</taxon>
    </lineage>
</organism>
<evidence type="ECO:0000256" key="3">
    <source>
        <dbReference type="ARBA" id="ARBA00022989"/>
    </source>
</evidence>
<gene>
    <name evidence="6" type="ORF">PSYICH_LOCUS12599</name>
</gene>
<protein>
    <recommendedName>
        <fullName evidence="5">PRA1 family protein</fullName>
    </recommendedName>
</protein>